<organism evidence="3 4">
    <name type="scientific">Tsuneonella deserti</name>
    <dbReference type="NCBI Taxonomy" id="2035528"/>
    <lineage>
        <taxon>Bacteria</taxon>
        <taxon>Pseudomonadati</taxon>
        <taxon>Pseudomonadota</taxon>
        <taxon>Alphaproteobacteria</taxon>
        <taxon>Sphingomonadales</taxon>
        <taxon>Erythrobacteraceae</taxon>
        <taxon>Tsuneonella</taxon>
    </lineage>
</organism>
<dbReference type="Pfam" id="PF02405">
    <property type="entry name" value="MlaE"/>
    <property type="match status" value="1"/>
</dbReference>
<dbReference type="PANTHER" id="PTHR30188">
    <property type="entry name" value="ABC TRANSPORTER PERMEASE PROTEIN-RELATED"/>
    <property type="match status" value="1"/>
</dbReference>
<gene>
    <name evidence="3" type="ORF">GCM10011515_18530</name>
</gene>
<dbReference type="InterPro" id="IPR030802">
    <property type="entry name" value="Permease_MalE"/>
</dbReference>
<keyword evidence="4" id="KW-1185">Reference proteome</keyword>
<dbReference type="InterPro" id="IPR003453">
    <property type="entry name" value="ABC_MlaE_roteobac"/>
</dbReference>
<feature type="transmembrane region" description="Helical" evidence="2">
    <location>
        <begin position="372"/>
        <end position="395"/>
    </location>
</feature>
<keyword evidence="2" id="KW-1133">Transmembrane helix</keyword>
<evidence type="ECO:0000256" key="1">
    <source>
        <dbReference type="ARBA" id="ARBA00003787"/>
    </source>
</evidence>
<dbReference type="Proteomes" id="UP000619041">
    <property type="component" value="Unassembled WGS sequence"/>
</dbReference>
<evidence type="ECO:0000313" key="4">
    <source>
        <dbReference type="Proteomes" id="UP000619041"/>
    </source>
</evidence>
<feature type="transmembrane region" description="Helical" evidence="2">
    <location>
        <begin position="282"/>
        <end position="312"/>
    </location>
</feature>
<feature type="transmembrane region" description="Helical" evidence="2">
    <location>
        <begin position="332"/>
        <end position="352"/>
    </location>
</feature>
<keyword evidence="2" id="KW-0472">Membrane</keyword>
<name>A0ABQ1SBL1_9SPHN</name>
<comment type="function">
    <text evidence="1">Could be part of an ABC transporter complex.</text>
</comment>
<proteinExistence type="inferred from homology"/>
<protein>
    <submittedName>
        <fullName evidence="3">Toluene ABC transporter permease</fullName>
    </submittedName>
</protein>
<keyword evidence="2" id="KW-0997">Cell inner membrane</keyword>
<comment type="similarity">
    <text evidence="2">Belongs to the MlaE permease family.</text>
</comment>
<evidence type="ECO:0000256" key="2">
    <source>
        <dbReference type="RuleBase" id="RU362044"/>
    </source>
</evidence>
<sequence length="396" mass="42339">MPARLRARNVFTHPLVGLRFSPHTLTPMSDGADFTIDEQGGRRRAVLSGNYLVSTIAPIDTALRTIEGPLDEVDLSQVREIDTVGAWMALSVARNTGGKVVGASERAARLIDALSGTEPGGEVTPERLPVFTRVFEATGERVAGMQRGTISAIGFLGQFLIAVATLIRHPRRFRTKAFVRQMELVGVSALGIIGLMSFLIGIVIAQQGAVQLEQFGAESLTVNLVGRITLRELGVLMTAIMVAGRSGSAFAAQIGTMKLTEEVDAMRTIGISPMEALVVPRVLAVTFMMILLGFYSACMAIVGGAVIGELALDIPFLTFLSRIKDVVPLYDLYVGLVKAPVFGLIVGMTGCYQGMKVQGNSEEVGLKTTNAVVVAIFTVIVLDAFFAVFFTNIGWA</sequence>
<feature type="transmembrane region" description="Helical" evidence="2">
    <location>
        <begin position="187"/>
        <end position="205"/>
    </location>
</feature>
<evidence type="ECO:0000313" key="3">
    <source>
        <dbReference type="EMBL" id="GGD98978.1"/>
    </source>
</evidence>
<keyword evidence="2" id="KW-0812">Transmembrane</keyword>
<comment type="caution">
    <text evidence="3">The sequence shown here is derived from an EMBL/GenBank/DDBJ whole genome shotgun (WGS) entry which is preliminary data.</text>
</comment>
<comment type="subcellular location">
    <subcellularLocation>
        <location evidence="2">Cell inner membrane</location>
        <topology evidence="2">Multi-pass membrane protein</topology>
    </subcellularLocation>
</comment>
<dbReference type="NCBIfam" id="TIGR00056">
    <property type="entry name" value="MlaE family lipid ABC transporter permease subunit"/>
    <property type="match status" value="1"/>
</dbReference>
<dbReference type="PANTHER" id="PTHR30188:SF3">
    <property type="entry name" value="ABC TRANSPORTER PERMEASE"/>
    <property type="match status" value="1"/>
</dbReference>
<reference evidence="4" key="1">
    <citation type="journal article" date="2019" name="Int. J. Syst. Evol. Microbiol.">
        <title>The Global Catalogue of Microorganisms (GCM) 10K type strain sequencing project: providing services to taxonomists for standard genome sequencing and annotation.</title>
        <authorList>
            <consortium name="The Broad Institute Genomics Platform"/>
            <consortium name="The Broad Institute Genome Sequencing Center for Infectious Disease"/>
            <person name="Wu L."/>
            <person name="Ma J."/>
        </authorList>
    </citation>
    <scope>NUCLEOTIDE SEQUENCE [LARGE SCALE GENOMIC DNA]</scope>
    <source>
        <strain evidence="4">CGMCC 1.15959</strain>
    </source>
</reference>
<keyword evidence="2" id="KW-1003">Cell membrane</keyword>
<accession>A0ABQ1SBL1</accession>
<feature type="transmembrane region" description="Helical" evidence="2">
    <location>
        <begin position="149"/>
        <end position="167"/>
    </location>
</feature>
<dbReference type="EMBL" id="BMKL01000001">
    <property type="protein sequence ID" value="GGD98978.1"/>
    <property type="molecule type" value="Genomic_DNA"/>
</dbReference>